<evidence type="ECO:0000313" key="2">
    <source>
        <dbReference type="Proteomes" id="UP001363010"/>
    </source>
</evidence>
<keyword evidence="2" id="KW-1185">Reference proteome</keyword>
<reference evidence="1 2" key="1">
    <citation type="submission" date="2024-03" db="EMBL/GenBank/DDBJ databases">
        <title>Novel species of the genus Variovorax.</title>
        <authorList>
            <person name="Liu Q."/>
            <person name="Xin Y.-H."/>
        </authorList>
    </citation>
    <scope>NUCLEOTIDE SEQUENCE [LARGE SCALE GENOMIC DNA]</scope>
    <source>
        <strain evidence="1 2">KACC 18501</strain>
    </source>
</reference>
<sequence length="106" mass="11160">MPSTNFVPSADASVVSEHSRQVLCNVLADAGVYSCIVTSTVRSPARQASAMYADVESTSAATQLALYGPAGVEVIGEYQRLEPNGHGRQAIVGRWRKSSTSSAQAM</sequence>
<comment type="caution">
    <text evidence="1">The sequence shown here is derived from an EMBL/GenBank/DDBJ whole genome shotgun (WGS) entry which is preliminary data.</text>
</comment>
<dbReference type="RefSeq" id="WP_340364384.1">
    <property type="nucleotide sequence ID" value="NZ_JBBKZV010000007.1"/>
</dbReference>
<accession>A0ABU8VZV0</accession>
<organism evidence="1 2">
    <name type="scientific">Variovorax humicola</name>
    <dbReference type="NCBI Taxonomy" id="1769758"/>
    <lineage>
        <taxon>Bacteria</taxon>
        <taxon>Pseudomonadati</taxon>
        <taxon>Pseudomonadota</taxon>
        <taxon>Betaproteobacteria</taxon>
        <taxon>Burkholderiales</taxon>
        <taxon>Comamonadaceae</taxon>
        <taxon>Variovorax</taxon>
    </lineage>
</organism>
<proteinExistence type="predicted"/>
<dbReference type="EMBL" id="JBBKZV010000007">
    <property type="protein sequence ID" value="MEJ8823351.1"/>
    <property type="molecule type" value="Genomic_DNA"/>
</dbReference>
<gene>
    <name evidence="1" type="ORF">WKW80_15130</name>
</gene>
<name>A0ABU8VZV0_9BURK</name>
<evidence type="ECO:0000313" key="1">
    <source>
        <dbReference type="EMBL" id="MEJ8823351.1"/>
    </source>
</evidence>
<protein>
    <submittedName>
        <fullName evidence="1">Uncharacterized protein</fullName>
    </submittedName>
</protein>
<dbReference type="Proteomes" id="UP001363010">
    <property type="component" value="Unassembled WGS sequence"/>
</dbReference>